<feature type="transmembrane region" description="Helical" evidence="1">
    <location>
        <begin position="143"/>
        <end position="162"/>
    </location>
</feature>
<evidence type="ECO:0000313" key="3">
    <source>
        <dbReference type="Proteomes" id="UP001341444"/>
    </source>
</evidence>
<reference evidence="2 3" key="1">
    <citation type="submission" date="2023-03" db="EMBL/GenBank/DDBJ databases">
        <title>Bacillus Genome Sequencing.</title>
        <authorList>
            <person name="Dunlap C."/>
        </authorList>
    </citation>
    <scope>NUCLEOTIDE SEQUENCE [LARGE SCALE GENOMIC DNA]</scope>
    <source>
        <strain evidence="2 3">B-23453</strain>
    </source>
</reference>
<keyword evidence="1" id="KW-0472">Membrane</keyword>
<comment type="caution">
    <text evidence="2">The sequence shown here is derived from an EMBL/GenBank/DDBJ whole genome shotgun (WGS) entry which is preliminary data.</text>
</comment>
<gene>
    <name evidence="2" type="ORF">P4T90_04645</name>
</gene>
<dbReference type="Pfam" id="PF11193">
    <property type="entry name" value="DUF2812"/>
    <property type="match status" value="1"/>
</dbReference>
<proteinExistence type="predicted"/>
<dbReference type="Proteomes" id="UP001341444">
    <property type="component" value="Unassembled WGS sequence"/>
</dbReference>
<evidence type="ECO:0000313" key="2">
    <source>
        <dbReference type="EMBL" id="MED1202378.1"/>
    </source>
</evidence>
<keyword evidence="3" id="KW-1185">Reference proteome</keyword>
<dbReference type="RefSeq" id="WP_066265918.1">
    <property type="nucleotide sequence ID" value="NZ_JARMAB010000006.1"/>
</dbReference>
<keyword evidence="1" id="KW-0812">Transmembrane</keyword>
<feature type="transmembrane region" description="Helical" evidence="1">
    <location>
        <begin position="117"/>
        <end position="137"/>
    </location>
</feature>
<dbReference type="InterPro" id="IPR021359">
    <property type="entry name" value="DUF2812"/>
</dbReference>
<protein>
    <submittedName>
        <fullName evidence="2">DUF2812 domain-containing protein</fullName>
    </submittedName>
</protein>
<keyword evidence="1" id="KW-1133">Transmembrane helix</keyword>
<organism evidence="2 3">
    <name type="scientific">Heyndrickxia acidicola</name>
    <dbReference type="NCBI Taxonomy" id="209389"/>
    <lineage>
        <taxon>Bacteria</taxon>
        <taxon>Bacillati</taxon>
        <taxon>Bacillota</taxon>
        <taxon>Bacilli</taxon>
        <taxon>Bacillales</taxon>
        <taxon>Bacillaceae</taxon>
        <taxon>Heyndrickxia</taxon>
    </lineage>
</organism>
<dbReference type="EMBL" id="JARMAB010000006">
    <property type="protein sequence ID" value="MED1202378.1"/>
    <property type="molecule type" value="Genomic_DNA"/>
</dbReference>
<accession>A0ABU6MFB1</accession>
<evidence type="ECO:0000256" key="1">
    <source>
        <dbReference type="SAM" id="Phobius"/>
    </source>
</evidence>
<sequence length="178" mass="21233">MKKRVFKPFFAWQIKKEEDWLKQMARNGWILKGCRYFYYYFEKTNQQRFKYRTDYEWIRSKHKQEYLNIFQKAGWTHTAEWLGWHYFQAERENVCFPDISINGIAKLRKLKKMKNQLVFGLLLAFVLVILATITVILTGKLSAVMVLIVSGLVLMSILHLIANISARIVQMQKEDSLT</sequence>
<name>A0ABU6MFB1_9BACI</name>